<dbReference type="Gene3D" id="3.30.750.44">
    <property type="match status" value="1"/>
</dbReference>
<evidence type="ECO:0000259" key="1">
    <source>
        <dbReference type="SMART" id="SM00245"/>
    </source>
</evidence>
<dbReference type="Proteomes" id="UP001589693">
    <property type="component" value="Unassembled WGS sequence"/>
</dbReference>
<proteinExistence type="predicted"/>
<comment type="caution">
    <text evidence="2">The sequence shown here is derived from an EMBL/GenBank/DDBJ whole genome shotgun (WGS) entry which is preliminary data.</text>
</comment>
<accession>A0ABV6A7G7</accession>
<dbReference type="PANTHER" id="PTHR32060:SF30">
    <property type="entry name" value="CARBOXY-TERMINAL PROCESSING PROTEASE CTPA"/>
    <property type="match status" value="1"/>
</dbReference>
<gene>
    <name evidence="2" type="ORF">ACFFQA_31985</name>
</gene>
<dbReference type="SMART" id="SM00245">
    <property type="entry name" value="TSPc"/>
    <property type="match status" value="1"/>
</dbReference>
<dbReference type="EC" id="3.4.-.-" evidence="2"/>
<organism evidence="2 3">
    <name type="scientific">Allokutzneria oryzae</name>
    <dbReference type="NCBI Taxonomy" id="1378989"/>
    <lineage>
        <taxon>Bacteria</taxon>
        <taxon>Bacillati</taxon>
        <taxon>Actinomycetota</taxon>
        <taxon>Actinomycetes</taxon>
        <taxon>Pseudonocardiales</taxon>
        <taxon>Pseudonocardiaceae</taxon>
        <taxon>Allokutzneria</taxon>
    </lineage>
</organism>
<feature type="domain" description="Tail specific protease" evidence="1">
    <location>
        <begin position="243"/>
        <end position="439"/>
    </location>
</feature>
<dbReference type="PANTHER" id="PTHR32060">
    <property type="entry name" value="TAIL-SPECIFIC PROTEASE"/>
    <property type="match status" value="1"/>
</dbReference>
<dbReference type="Pfam" id="PF03572">
    <property type="entry name" value="Peptidase_S41"/>
    <property type="match status" value="1"/>
</dbReference>
<dbReference type="SUPFAM" id="SSF52096">
    <property type="entry name" value="ClpP/crotonase"/>
    <property type="match status" value="1"/>
</dbReference>
<dbReference type="RefSeq" id="WP_377860417.1">
    <property type="nucleotide sequence ID" value="NZ_JBHLZU010000027.1"/>
</dbReference>
<dbReference type="EMBL" id="JBHLZU010000027">
    <property type="protein sequence ID" value="MFB9908580.1"/>
    <property type="molecule type" value="Genomic_DNA"/>
</dbReference>
<evidence type="ECO:0000313" key="3">
    <source>
        <dbReference type="Proteomes" id="UP001589693"/>
    </source>
</evidence>
<dbReference type="CDD" id="cd06567">
    <property type="entry name" value="Peptidase_S41"/>
    <property type="match status" value="1"/>
</dbReference>
<dbReference type="Gene3D" id="3.90.226.10">
    <property type="entry name" value="2-enoyl-CoA Hydratase, Chain A, domain 1"/>
    <property type="match status" value="1"/>
</dbReference>
<sequence>MDLVWPEGEEFDDRAKLLREELPNLEAELNTSIRLVRKDSGVGPRWVCRIDPDHDGPAVLRRDSELIESVGRTHEEMWETFSLRHTWLRTGADASASDAADLDEAVDRIINEVGFTYPAFALRGLNWDKLCDHYAPLVLAADDPLAVCQEWVAQLGDAHTAVHSTPRHVPLPYAASMTTLVRVPEGSVAWEAGVRPGWRLHAPRAEEMTRRTGASPHMHPYLVGRRLLSGQAHVEAEWRAFGPDGADVTWVEAPTGLPYGDLVTWHRRNGVGHVRLKQWVAGAGIADALDEALAELADCEELALDLRGNVGGNVVLARATRDRFLHEETLLGSVRYSIGNKLSEPVPMIGCPADGARWHGRLTVLTDAMTYSASEDFLLGLQGLDHVRVVGEPSGGGSGRPRVVRLLPGWSITISTVLTYDRNGHCVENAGVPVDSASTSRQWR</sequence>
<dbReference type="InterPro" id="IPR029045">
    <property type="entry name" value="ClpP/crotonase-like_dom_sf"/>
</dbReference>
<evidence type="ECO:0000313" key="2">
    <source>
        <dbReference type="EMBL" id="MFB9908580.1"/>
    </source>
</evidence>
<dbReference type="GO" id="GO:0016787">
    <property type="term" value="F:hydrolase activity"/>
    <property type="evidence" value="ECO:0007669"/>
    <property type="project" value="UniProtKB-KW"/>
</dbReference>
<name>A0ABV6A7G7_9PSEU</name>
<protein>
    <submittedName>
        <fullName evidence="2">S41 family peptidase</fullName>
        <ecNumber evidence="2">3.4.-.-</ecNumber>
    </submittedName>
</protein>
<reference evidence="2 3" key="1">
    <citation type="submission" date="2024-09" db="EMBL/GenBank/DDBJ databases">
        <authorList>
            <person name="Sun Q."/>
            <person name="Mori K."/>
        </authorList>
    </citation>
    <scope>NUCLEOTIDE SEQUENCE [LARGE SCALE GENOMIC DNA]</scope>
    <source>
        <strain evidence="2 3">TBRC 7907</strain>
    </source>
</reference>
<keyword evidence="3" id="KW-1185">Reference proteome</keyword>
<dbReference type="InterPro" id="IPR005151">
    <property type="entry name" value="Tail-specific_protease"/>
</dbReference>
<keyword evidence="2" id="KW-0378">Hydrolase</keyword>